<accession>A0ABU3P2R4</accession>
<dbReference type="InterPro" id="IPR005370">
    <property type="entry name" value="UPF0180"/>
</dbReference>
<dbReference type="RefSeq" id="WP_413781797.1">
    <property type="nucleotide sequence ID" value="NZ_JAUOZS010000001.1"/>
</dbReference>
<keyword evidence="2" id="KW-1185">Reference proteome</keyword>
<proteinExistence type="predicted"/>
<sequence>MIQGIIAVEQNLSGVIDLLETEGYEVVALDNTDLDSVDAIVVSGADINLMNIQDTLTEVPVISAAGKTAEDILDEIDRL</sequence>
<dbReference type="Proteomes" id="UP001254848">
    <property type="component" value="Unassembled WGS sequence"/>
</dbReference>
<protein>
    <submittedName>
        <fullName evidence="1">YkuS family protein</fullName>
    </submittedName>
</protein>
<organism evidence="1 2">
    <name type="scientific">Anaeroselena agilis</name>
    <dbReference type="NCBI Taxonomy" id="3063788"/>
    <lineage>
        <taxon>Bacteria</taxon>
        <taxon>Bacillati</taxon>
        <taxon>Bacillota</taxon>
        <taxon>Negativicutes</taxon>
        <taxon>Acetonemataceae</taxon>
        <taxon>Anaeroselena</taxon>
    </lineage>
</organism>
<evidence type="ECO:0000313" key="2">
    <source>
        <dbReference type="Proteomes" id="UP001254848"/>
    </source>
</evidence>
<evidence type="ECO:0000313" key="1">
    <source>
        <dbReference type="EMBL" id="MDT8903338.1"/>
    </source>
</evidence>
<name>A0ABU3P2R4_9FIRM</name>
<dbReference type="EMBL" id="JAUOZS010000001">
    <property type="protein sequence ID" value="MDT8903338.1"/>
    <property type="molecule type" value="Genomic_DNA"/>
</dbReference>
<dbReference type="Pfam" id="PF03698">
    <property type="entry name" value="UPF0180"/>
    <property type="match status" value="1"/>
</dbReference>
<reference evidence="1 2" key="1">
    <citation type="submission" date="2023-07" db="EMBL/GenBank/DDBJ databases">
        <title>The novel representative of Negativicutes class, Anaeroselena agilis gen. nov. sp. nov.</title>
        <authorList>
            <person name="Prokofeva M.I."/>
            <person name="Elcheninov A.G."/>
            <person name="Klyukina A."/>
            <person name="Kublanov I.V."/>
            <person name="Frolov E.N."/>
            <person name="Podosokorskaya O.A."/>
        </authorList>
    </citation>
    <scope>NUCLEOTIDE SEQUENCE [LARGE SCALE GENOMIC DNA]</scope>
    <source>
        <strain evidence="1 2">4137-cl</strain>
    </source>
</reference>
<gene>
    <name evidence="1" type="ORF">Q4T40_19075</name>
</gene>
<comment type="caution">
    <text evidence="1">The sequence shown here is derived from an EMBL/GenBank/DDBJ whole genome shotgun (WGS) entry which is preliminary data.</text>
</comment>